<evidence type="ECO:0008006" key="4">
    <source>
        <dbReference type="Google" id="ProtNLM"/>
    </source>
</evidence>
<dbReference type="Proteomes" id="UP000298652">
    <property type="component" value="Chromosome 2"/>
</dbReference>
<dbReference type="SUPFAM" id="SSF81383">
    <property type="entry name" value="F-box domain"/>
    <property type="match status" value="1"/>
</dbReference>
<organism evidence="2 3">
    <name type="scientific">Setaria viridis</name>
    <name type="common">Green bristlegrass</name>
    <name type="synonym">Setaria italica subsp. viridis</name>
    <dbReference type="NCBI Taxonomy" id="4556"/>
    <lineage>
        <taxon>Eukaryota</taxon>
        <taxon>Viridiplantae</taxon>
        <taxon>Streptophyta</taxon>
        <taxon>Embryophyta</taxon>
        <taxon>Tracheophyta</taxon>
        <taxon>Spermatophyta</taxon>
        <taxon>Magnoliopsida</taxon>
        <taxon>Liliopsida</taxon>
        <taxon>Poales</taxon>
        <taxon>Poaceae</taxon>
        <taxon>PACMAD clade</taxon>
        <taxon>Panicoideae</taxon>
        <taxon>Panicodae</taxon>
        <taxon>Paniceae</taxon>
        <taxon>Cenchrinae</taxon>
        <taxon>Setaria</taxon>
    </lineage>
</organism>
<proteinExistence type="predicted"/>
<reference evidence="2" key="1">
    <citation type="submission" date="2019-03" db="EMBL/GenBank/DDBJ databases">
        <title>WGS assembly of Setaria viridis.</title>
        <authorList>
            <person name="Huang P."/>
            <person name="Jenkins J."/>
            <person name="Grimwood J."/>
            <person name="Barry K."/>
            <person name="Healey A."/>
            <person name="Mamidi S."/>
            <person name="Sreedasyam A."/>
            <person name="Shu S."/>
            <person name="Feldman M."/>
            <person name="Wu J."/>
            <person name="Yu Y."/>
            <person name="Chen C."/>
            <person name="Johnson J."/>
            <person name="Rokhsar D."/>
            <person name="Baxter I."/>
            <person name="Schmutz J."/>
            <person name="Brutnell T."/>
            <person name="Kellogg E."/>
        </authorList>
    </citation>
    <scope>NUCLEOTIDE SEQUENCE [LARGE SCALE GENOMIC DNA]</scope>
</reference>
<protein>
    <recommendedName>
        <fullName evidence="4">F-box domain-containing protein</fullName>
    </recommendedName>
</protein>
<keyword evidence="3" id="KW-1185">Reference proteome</keyword>
<feature type="region of interest" description="Disordered" evidence="1">
    <location>
        <begin position="64"/>
        <end position="109"/>
    </location>
</feature>
<evidence type="ECO:0000313" key="2">
    <source>
        <dbReference type="EMBL" id="TKW30733.1"/>
    </source>
</evidence>
<sequence length="265" mass="27866">MSPQPRRPPAPPELMDELLGEILFRIPPDEPAHLVHAALLCKPWLRVLSDPVSTAATASATAGCPSLVSSTTSTSTRRARSPASSPPPPLPARSRRSTPATAGCSSTGSGLTTSFCGIPSPASGSSCRSPLYPLSYYTGAVSAVAGCDHLDCTLGPFRVVFVVGTDDHECITWASVKTDVAIFTLEIKSRKTKKVGKGGPYMSFCAPACAPGCLPSPCGICRNNLQILESAGADVLSAFFVVQFKNVSKHGHFSKFLVLIHQLNK</sequence>
<name>A0A4U6VQG2_SETVI</name>
<feature type="compositionally biased region" description="Low complexity" evidence="1">
    <location>
        <begin position="64"/>
        <end position="76"/>
    </location>
</feature>
<feature type="compositionally biased region" description="Low complexity" evidence="1">
    <location>
        <begin position="97"/>
        <end position="109"/>
    </location>
</feature>
<dbReference type="AlphaFoldDB" id="A0A4U6VQG2"/>
<dbReference type="EMBL" id="CM016553">
    <property type="protein sequence ID" value="TKW30733.1"/>
    <property type="molecule type" value="Genomic_DNA"/>
</dbReference>
<accession>A0A4U6VQG2</accession>
<evidence type="ECO:0000313" key="3">
    <source>
        <dbReference type="Proteomes" id="UP000298652"/>
    </source>
</evidence>
<dbReference type="Gramene" id="TKW30733">
    <property type="protein sequence ID" value="TKW30733"/>
    <property type="gene ID" value="SEVIR_2G057400v2"/>
</dbReference>
<evidence type="ECO:0000256" key="1">
    <source>
        <dbReference type="SAM" id="MobiDB-lite"/>
    </source>
</evidence>
<gene>
    <name evidence="2" type="ORF">SEVIR_2G057400v2</name>
</gene>
<dbReference type="PANTHER" id="PTHR32133">
    <property type="entry name" value="OS07G0120400 PROTEIN"/>
    <property type="match status" value="1"/>
</dbReference>
<dbReference type="PANTHER" id="PTHR32133:SF374">
    <property type="entry name" value="F-BOX DOMAIN-CONTAINING PROTEIN"/>
    <property type="match status" value="1"/>
</dbReference>
<dbReference type="InterPro" id="IPR036047">
    <property type="entry name" value="F-box-like_dom_sf"/>
</dbReference>